<reference evidence="1" key="1">
    <citation type="journal article" date="2015" name="Nature">
        <title>Complex archaea that bridge the gap between prokaryotes and eukaryotes.</title>
        <authorList>
            <person name="Spang A."/>
            <person name="Saw J.H."/>
            <person name="Jorgensen S.L."/>
            <person name="Zaremba-Niedzwiedzka K."/>
            <person name="Martijn J."/>
            <person name="Lind A.E."/>
            <person name="van Eijk R."/>
            <person name="Schleper C."/>
            <person name="Guy L."/>
            <person name="Ettema T.J."/>
        </authorList>
    </citation>
    <scope>NUCLEOTIDE SEQUENCE</scope>
</reference>
<dbReference type="AlphaFoldDB" id="A0A0F9S1P1"/>
<organism evidence="1">
    <name type="scientific">marine sediment metagenome</name>
    <dbReference type="NCBI Taxonomy" id="412755"/>
    <lineage>
        <taxon>unclassified sequences</taxon>
        <taxon>metagenomes</taxon>
        <taxon>ecological metagenomes</taxon>
    </lineage>
</organism>
<comment type="caution">
    <text evidence="1">The sequence shown here is derived from an EMBL/GenBank/DDBJ whole genome shotgun (WGS) entry which is preliminary data.</text>
</comment>
<dbReference type="EMBL" id="LAZR01002361">
    <property type="protein sequence ID" value="KKN31046.1"/>
    <property type="molecule type" value="Genomic_DNA"/>
</dbReference>
<protein>
    <submittedName>
        <fullName evidence="1">Uncharacterized protein</fullName>
    </submittedName>
</protein>
<proteinExistence type="predicted"/>
<name>A0A0F9S1P1_9ZZZZ</name>
<sequence length="73" mass="8669">MTNSCKYEVFGDPLARQHQRLWRQVTASADRLPYRRLVQRWTDVEEQLMQPVRQHSIGSAVLNPWDQPGMLIY</sequence>
<gene>
    <name evidence="1" type="ORF">LCGC14_0827960</name>
</gene>
<evidence type="ECO:0000313" key="1">
    <source>
        <dbReference type="EMBL" id="KKN31046.1"/>
    </source>
</evidence>
<accession>A0A0F9S1P1</accession>